<dbReference type="NCBIfam" id="TIGR02452">
    <property type="entry name" value="TIGR02452 family protein"/>
    <property type="match status" value="1"/>
</dbReference>
<dbReference type="PANTHER" id="PTHR35596:SF1">
    <property type="entry name" value="MICROBIAL-TYPE PARG CATALYTIC DOMAIN-CONTAINING PROTEIN"/>
    <property type="match status" value="1"/>
</dbReference>
<dbReference type="Proteomes" id="UP000198510">
    <property type="component" value="Unassembled WGS sequence"/>
</dbReference>
<proteinExistence type="predicted"/>
<protein>
    <submittedName>
        <fullName evidence="2">TIGR02452 family protein</fullName>
    </submittedName>
</protein>
<accession>A0A1G9LN98</accession>
<dbReference type="EMBL" id="FNFO01000007">
    <property type="protein sequence ID" value="SDL63428.1"/>
    <property type="molecule type" value="Genomic_DNA"/>
</dbReference>
<dbReference type="OrthoDB" id="9806181at2"/>
<dbReference type="RefSeq" id="WP_089684402.1">
    <property type="nucleotide sequence ID" value="NZ_FNFO01000007.1"/>
</dbReference>
<feature type="domain" description="Microbial-type PARG catalytic" evidence="1">
    <location>
        <begin position="11"/>
        <end position="159"/>
    </location>
</feature>
<dbReference type="AlphaFoldDB" id="A0A1G9LN98"/>
<name>A0A1G9LN98_9BACT</name>
<sequence>MSSRNQRAAVAQETLTIFEEGAYTNALRQRVSVAASLAAAVQGTRALTPDAFDHLTWDTTETYTTELRVTNETTLQAAYRLVVEEELPEVACLNFASAKNPGGGFLNGSQAQEESLARASGLYLCQTAHGPMYAFHRRFASCLYTDRMIYSPRVPVIRDDSDQLLPRPYLLSIITAPAVNKGGLLQNHDDDGLRQVEAVMLERTRKVLRLALAQGHRILILGAWGCGVFRNDPVAVAGYFARVLQEAPIKNQFKKVVFAVLDTSKAQTTVRAFEEAFA</sequence>
<evidence type="ECO:0000259" key="1">
    <source>
        <dbReference type="Pfam" id="PF10021"/>
    </source>
</evidence>
<evidence type="ECO:0000313" key="2">
    <source>
        <dbReference type="EMBL" id="SDL63428.1"/>
    </source>
</evidence>
<dbReference type="InterPro" id="IPR043472">
    <property type="entry name" value="Macro_dom-like"/>
</dbReference>
<organism evidence="2 3">
    <name type="scientific">Catalinimonas alkaloidigena</name>
    <dbReference type="NCBI Taxonomy" id="1075417"/>
    <lineage>
        <taxon>Bacteria</taxon>
        <taxon>Pseudomonadati</taxon>
        <taxon>Bacteroidota</taxon>
        <taxon>Cytophagia</taxon>
        <taxon>Cytophagales</taxon>
        <taxon>Catalimonadaceae</taxon>
        <taxon>Catalinimonas</taxon>
    </lineage>
</organism>
<evidence type="ECO:0000313" key="3">
    <source>
        <dbReference type="Proteomes" id="UP000198510"/>
    </source>
</evidence>
<dbReference type="SUPFAM" id="SSF52949">
    <property type="entry name" value="Macro domain-like"/>
    <property type="match status" value="1"/>
</dbReference>
<gene>
    <name evidence="2" type="ORF">SAMN05421823_107109</name>
</gene>
<dbReference type="Pfam" id="PF10021">
    <property type="entry name" value="PARG_cat_microb"/>
    <property type="match status" value="1"/>
</dbReference>
<dbReference type="STRING" id="1075417.SAMN05421823_107109"/>
<dbReference type="PANTHER" id="PTHR35596">
    <property type="entry name" value="DUF2263 DOMAIN-CONTAINING PROTEIN"/>
    <property type="match status" value="1"/>
</dbReference>
<reference evidence="2 3" key="1">
    <citation type="submission" date="2016-10" db="EMBL/GenBank/DDBJ databases">
        <authorList>
            <person name="de Groot N.N."/>
        </authorList>
    </citation>
    <scope>NUCLEOTIDE SEQUENCE [LARGE SCALE GENOMIC DNA]</scope>
    <source>
        <strain evidence="2 3">DSM 25186</strain>
    </source>
</reference>
<dbReference type="InterPro" id="IPR019261">
    <property type="entry name" value="PARG_cat_microbial"/>
</dbReference>
<dbReference type="Gene3D" id="3.40.220.10">
    <property type="entry name" value="Leucine Aminopeptidase, subunit E, domain 1"/>
    <property type="match status" value="1"/>
</dbReference>
<dbReference type="PIRSF" id="PIRSF014899">
    <property type="entry name" value="UCP014899"/>
    <property type="match status" value="1"/>
</dbReference>
<keyword evidence="3" id="KW-1185">Reference proteome</keyword>
<dbReference type="InterPro" id="IPR012664">
    <property type="entry name" value="CHP02452"/>
</dbReference>